<dbReference type="Gene3D" id="1.10.10.60">
    <property type="entry name" value="Homeodomain-like"/>
    <property type="match status" value="1"/>
</dbReference>
<keyword evidence="1" id="KW-0805">Transcription regulation</keyword>
<evidence type="ECO:0000313" key="6">
    <source>
        <dbReference type="Proteomes" id="UP000005039"/>
    </source>
</evidence>
<dbReference type="PATRIC" id="fig|1095750.3.peg.1564"/>
<dbReference type="Proteomes" id="UP000005039">
    <property type="component" value="Unassembled WGS sequence"/>
</dbReference>
<evidence type="ECO:0000313" key="5">
    <source>
        <dbReference type="EMBL" id="EIC95670.1"/>
    </source>
</evidence>
<dbReference type="GO" id="GO:0003700">
    <property type="term" value="F:DNA-binding transcription factor activity"/>
    <property type="evidence" value="ECO:0007669"/>
    <property type="project" value="InterPro"/>
</dbReference>
<proteinExistence type="predicted"/>
<keyword evidence="2 5" id="KW-0238">DNA-binding</keyword>
<dbReference type="InterPro" id="IPR018060">
    <property type="entry name" value="HTH_AraC"/>
</dbReference>
<dbReference type="SMART" id="SM00342">
    <property type="entry name" value="HTH_ARAC"/>
    <property type="match status" value="1"/>
</dbReference>
<gene>
    <name evidence="5" type="ORF">HMPREF9970_0393</name>
</gene>
<evidence type="ECO:0000256" key="3">
    <source>
        <dbReference type="ARBA" id="ARBA00023163"/>
    </source>
</evidence>
<dbReference type="AlphaFoldDB" id="I0R7L2"/>
<dbReference type="PANTHER" id="PTHR47894">
    <property type="entry name" value="HTH-TYPE TRANSCRIPTIONAL REGULATOR GADX"/>
    <property type="match status" value="1"/>
</dbReference>
<dbReference type="PROSITE" id="PS01124">
    <property type="entry name" value="HTH_ARAC_FAMILY_2"/>
    <property type="match status" value="1"/>
</dbReference>
<dbReference type="EMBL" id="AJGH01000070">
    <property type="protein sequence ID" value="EIC95670.1"/>
    <property type="molecule type" value="Genomic_DNA"/>
</dbReference>
<comment type="caution">
    <text evidence="5">The sequence shown here is derived from an EMBL/GenBank/DDBJ whole genome shotgun (WGS) entry which is preliminary data.</text>
</comment>
<reference evidence="5 6" key="1">
    <citation type="submission" date="2012-03" db="EMBL/GenBank/DDBJ databases">
        <authorList>
            <person name="Durkin A.S."/>
            <person name="McCorrison J."/>
            <person name="Torralba M."/>
            <person name="Gillis M."/>
            <person name="Methe B."/>
            <person name="Sutton G."/>
            <person name="Nelson K.E."/>
        </authorList>
    </citation>
    <scope>NUCLEOTIDE SEQUENCE [LARGE SCALE GENOMIC DNA]</scope>
    <source>
        <strain evidence="5 6">F0468</strain>
    </source>
</reference>
<evidence type="ECO:0000256" key="1">
    <source>
        <dbReference type="ARBA" id="ARBA00023015"/>
    </source>
</evidence>
<sequence>MTVTEDQYYKFCTAIGEIITEEKLIELATSDNNIRFSPPIFAASCSKNGLQCLNRLASYKKLIAPITWEITENNTEISLTILSNEKDTLPLFFIESELLFLISLIRKCTMEDISPKIIFMHEAPSTSLFSNYAKCDIHSGNANKVVFNKADLEKPFISSNNTMFKYLEPELNKRLADLNIDESISNKVRSALSELLSAGEPTIEAVAEKLNMSKRSLQRKLQDENTGFQKQLNSVRESLALNYIKSTNLSVEEISFLLSYNEVNSFLRAFKIWTGKTVQQYKLDNNI</sequence>
<dbReference type="eggNOG" id="COG2207">
    <property type="taxonomic scope" value="Bacteria"/>
</dbReference>
<dbReference type="GO" id="GO:0005829">
    <property type="term" value="C:cytosol"/>
    <property type="evidence" value="ECO:0007669"/>
    <property type="project" value="TreeGrafter"/>
</dbReference>
<dbReference type="SUPFAM" id="SSF46689">
    <property type="entry name" value="Homeodomain-like"/>
    <property type="match status" value="1"/>
</dbReference>
<dbReference type="InterPro" id="IPR009057">
    <property type="entry name" value="Homeodomain-like_sf"/>
</dbReference>
<keyword evidence="3" id="KW-0804">Transcription</keyword>
<feature type="domain" description="HTH araC/xylS-type" evidence="4">
    <location>
        <begin position="186"/>
        <end position="284"/>
    </location>
</feature>
<dbReference type="GO" id="GO:0000976">
    <property type="term" value="F:transcription cis-regulatory region binding"/>
    <property type="evidence" value="ECO:0007669"/>
    <property type="project" value="TreeGrafter"/>
</dbReference>
<organism evidence="5 6">
    <name type="scientific">Lachnoanaerobaculum saburreum F0468</name>
    <dbReference type="NCBI Taxonomy" id="1095750"/>
    <lineage>
        <taxon>Bacteria</taxon>
        <taxon>Bacillati</taxon>
        <taxon>Bacillota</taxon>
        <taxon>Clostridia</taxon>
        <taxon>Lachnospirales</taxon>
        <taxon>Lachnospiraceae</taxon>
        <taxon>Lachnoanaerobaculum</taxon>
    </lineage>
</organism>
<dbReference type="Pfam" id="PF12833">
    <property type="entry name" value="HTH_18"/>
    <property type="match status" value="1"/>
</dbReference>
<protein>
    <submittedName>
        <fullName evidence="5">DNA-binding helix-turn-helix protein</fullName>
    </submittedName>
</protein>
<evidence type="ECO:0000256" key="2">
    <source>
        <dbReference type="ARBA" id="ARBA00023125"/>
    </source>
</evidence>
<keyword evidence="6" id="KW-1185">Reference proteome</keyword>
<evidence type="ECO:0000259" key="4">
    <source>
        <dbReference type="PROSITE" id="PS01124"/>
    </source>
</evidence>
<dbReference type="PANTHER" id="PTHR47894:SF1">
    <property type="entry name" value="HTH-TYPE TRANSCRIPTIONAL REGULATOR VQSM"/>
    <property type="match status" value="1"/>
</dbReference>
<accession>I0R7L2</accession>
<name>I0R7L2_9FIRM</name>